<feature type="compositionally biased region" description="Basic and acidic residues" evidence="1">
    <location>
        <begin position="62"/>
        <end position="79"/>
    </location>
</feature>
<dbReference type="Proteomes" id="UP000039021">
    <property type="component" value="Unassembled WGS sequence"/>
</dbReference>
<evidence type="ECO:0000313" key="3">
    <source>
        <dbReference type="Proteomes" id="UP000039021"/>
    </source>
</evidence>
<dbReference type="AlphaFoldDB" id="A0A916PH34"/>
<reference evidence="3" key="1">
    <citation type="submission" date="2015-03" db="EMBL/GenBank/DDBJ databases">
        <authorList>
            <consortium name="Pathogen Informatics"/>
        </authorList>
    </citation>
    <scope>NUCLEOTIDE SEQUENCE [LARGE SCALE GENOMIC DNA]</scope>
    <source>
        <strain evidence="3">N09902308</strain>
    </source>
</reference>
<feature type="compositionally biased region" description="Basic residues" evidence="1">
    <location>
        <begin position="52"/>
        <end position="61"/>
    </location>
</feature>
<proteinExistence type="predicted"/>
<evidence type="ECO:0000313" key="2">
    <source>
        <dbReference type="EMBL" id="COZ50266.1"/>
    </source>
</evidence>
<organism evidence="2 3">
    <name type="scientific">Mycobacterium tuberculosis</name>
    <dbReference type="NCBI Taxonomy" id="1773"/>
    <lineage>
        <taxon>Bacteria</taxon>
        <taxon>Bacillati</taxon>
        <taxon>Actinomycetota</taxon>
        <taxon>Actinomycetes</taxon>
        <taxon>Mycobacteriales</taxon>
        <taxon>Mycobacteriaceae</taxon>
        <taxon>Mycobacterium</taxon>
        <taxon>Mycobacterium tuberculosis complex</taxon>
    </lineage>
</organism>
<dbReference type="EMBL" id="CSBK01002113">
    <property type="protein sequence ID" value="COZ50266.1"/>
    <property type="molecule type" value="Genomic_DNA"/>
</dbReference>
<evidence type="ECO:0000256" key="1">
    <source>
        <dbReference type="SAM" id="MobiDB-lite"/>
    </source>
</evidence>
<accession>A0A916PH34</accession>
<gene>
    <name evidence="2" type="ORF">ERS007739_03826</name>
</gene>
<protein>
    <submittedName>
        <fullName evidence="2">Uncharacterized protein</fullName>
    </submittedName>
</protein>
<comment type="caution">
    <text evidence="2">The sequence shown here is derived from an EMBL/GenBank/DDBJ whole genome shotgun (WGS) entry which is preliminary data.</text>
</comment>
<sequence length="99" mass="11484">MAAEKVAHAFALAQAVDHRVETTLQLTEFGAVEHHQIPSQIPLLDTLERSAHHSHRRRRQPRHDPHQKEPADQRCRRHDQHTVCELDVGEVLQHHLKDP</sequence>
<name>A0A916PH34_MYCTX</name>
<feature type="region of interest" description="Disordered" evidence="1">
    <location>
        <begin position="38"/>
        <end position="79"/>
    </location>
</feature>